<dbReference type="Pfam" id="PF25598">
    <property type="entry name" value="ARM_PUB"/>
    <property type="match status" value="1"/>
</dbReference>
<comment type="caution">
    <text evidence="2">The sequence shown here is derived from an EMBL/GenBank/DDBJ whole genome shotgun (WGS) entry which is preliminary data.</text>
</comment>
<dbReference type="Gene3D" id="1.25.10.10">
    <property type="entry name" value="Leucine-rich Repeat Variant"/>
    <property type="match status" value="2"/>
</dbReference>
<accession>A0A8X8X7U5</accession>
<evidence type="ECO:0000313" key="3">
    <source>
        <dbReference type="Proteomes" id="UP000298416"/>
    </source>
</evidence>
<name>A0A8X8X7U5_SALSN</name>
<dbReference type="AlphaFoldDB" id="A0A8X8X7U5"/>
<proteinExistence type="predicted"/>
<evidence type="ECO:0000313" key="2">
    <source>
        <dbReference type="EMBL" id="KAG6407285.1"/>
    </source>
</evidence>
<dbReference type="InterPro" id="IPR058678">
    <property type="entry name" value="ARM_PUB"/>
</dbReference>
<dbReference type="EMBL" id="PNBA02000011">
    <property type="protein sequence ID" value="KAG6407285.1"/>
    <property type="molecule type" value="Genomic_DNA"/>
</dbReference>
<evidence type="ECO:0000259" key="1">
    <source>
        <dbReference type="Pfam" id="PF25598"/>
    </source>
</evidence>
<dbReference type="PANTHER" id="PTHR46700:SF2">
    <property type="entry name" value="ARM REPEAT SUPERFAMILY PROTEIN"/>
    <property type="match status" value="1"/>
</dbReference>
<dbReference type="Proteomes" id="UP000298416">
    <property type="component" value="Unassembled WGS sequence"/>
</dbReference>
<dbReference type="SUPFAM" id="SSF48371">
    <property type="entry name" value="ARM repeat"/>
    <property type="match status" value="1"/>
</dbReference>
<feature type="domain" description="U-box" evidence="1">
    <location>
        <begin position="68"/>
        <end position="333"/>
    </location>
</feature>
<keyword evidence="3" id="KW-1185">Reference proteome</keyword>
<dbReference type="OrthoDB" id="895200at2759"/>
<reference evidence="2" key="2">
    <citation type="submission" date="2020-08" db="EMBL/GenBank/DDBJ databases">
        <title>Plant Genome Project.</title>
        <authorList>
            <person name="Zhang R.-G."/>
        </authorList>
    </citation>
    <scope>NUCLEOTIDE SEQUENCE</scope>
    <source>
        <strain evidence="2">Huo1</strain>
        <tissue evidence="2">Leaf</tissue>
    </source>
</reference>
<organism evidence="2">
    <name type="scientific">Salvia splendens</name>
    <name type="common">Scarlet sage</name>
    <dbReference type="NCBI Taxonomy" id="180675"/>
    <lineage>
        <taxon>Eukaryota</taxon>
        <taxon>Viridiplantae</taxon>
        <taxon>Streptophyta</taxon>
        <taxon>Embryophyta</taxon>
        <taxon>Tracheophyta</taxon>
        <taxon>Spermatophyta</taxon>
        <taxon>Magnoliopsida</taxon>
        <taxon>eudicotyledons</taxon>
        <taxon>Gunneridae</taxon>
        <taxon>Pentapetalae</taxon>
        <taxon>asterids</taxon>
        <taxon>lamiids</taxon>
        <taxon>Lamiales</taxon>
        <taxon>Lamiaceae</taxon>
        <taxon>Nepetoideae</taxon>
        <taxon>Mentheae</taxon>
        <taxon>Salviinae</taxon>
        <taxon>Salvia</taxon>
        <taxon>Salvia subgen. Calosphace</taxon>
        <taxon>core Calosphace</taxon>
    </lineage>
</organism>
<protein>
    <recommendedName>
        <fullName evidence="1">U-box domain-containing protein</fullName>
    </recommendedName>
</protein>
<reference evidence="2" key="1">
    <citation type="submission" date="2018-01" db="EMBL/GenBank/DDBJ databases">
        <authorList>
            <person name="Mao J.F."/>
        </authorList>
    </citation>
    <scope>NUCLEOTIDE SEQUENCE</scope>
    <source>
        <strain evidence="2">Huo1</strain>
        <tissue evidence="2">Leaf</tissue>
    </source>
</reference>
<dbReference type="InterPro" id="IPR011989">
    <property type="entry name" value="ARM-like"/>
</dbReference>
<dbReference type="PANTHER" id="PTHR46700">
    <property type="entry name" value="ARM REPEAT SUPERFAMILY PROTEIN"/>
    <property type="match status" value="1"/>
</dbReference>
<dbReference type="InterPro" id="IPR016024">
    <property type="entry name" value="ARM-type_fold"/>
</dbReference>
<sequence length="415" mass="45314">MSNSLTNCFFTPRFLSRLKSAKKDCKPPAAVEPIGTVMLTCQESKVDDRDWMAALKKSVKLLHFGRWEEKEAAAGEMKKLAEEDAKRIRTMAELGVIPPLVAMVGSEAAARRRLAVQVLIQLANASFTNKAVMVEAGILTRLHKNLSLLDETDKQESAALLLSISHLANSQFPFYTSRTIPIVVSILESNPSLKTKHLCLSTLHNLSSLLDNAPALISTGVVPTLTKLASLRETSERSLAALGNLAVTSAGRKALEVDPTVPEGLIEVMTWEESPKCQELSAYILMVLAHHSSLQRRKMAEAGIVQVLLGVALLGSQLAQRRAMKLLQWFKDERRVRVGPHSGPLQVGGGAILGLGSPLSEKEAEEGKRMMRRIVRQSLCKNMERITRRANNGADGDAARLKGLVVSNSSKSLPY</sequence>
<gene>
    <name evidence="2" type="ORF">SASPL_130272</name>
</gene>